<dbReference type="EMBL" id="FNLO01000005">
    <property type="protein sequence ID" value="SDV48693.1"/>
    <property type="molecule type" value="Genomic_DNA"/>
</dbReference>
<dbReference type="Proteomes" id="UP000243719">
    <property type="component" value="Unassembled WGS sequence"/>
</dbReference>
<proteinExistence type="predicted"/>
<evidence type="ECO:0000313" key="2">
    <source>
        <dbReference type="Proteomes" id="UP000243719"/>
    </source>
</evidence>
<gene>
    <name evidence="1" type="ORF">SAMN05216551_105305</name>
</gene>
<organism evidence="1 2">
    <name type="scientific">Chitinasiproducens palmae</name>
    <dbReference type="NCBI Taxonomy" id="1770053"/>
    <lineage>
        <taxon>Bacteria</taxon>
        <taxon>Pseudomonadati</taxon>
        <taxon>Pseudomonadota</taxon>
        <taxon>Betaproteobacteria</taxon>
        <taxon>Burkholderiales</taxon>
        <taxon>Burkholderiaceae</taxon>
        <taxon>Chitinasiproducens</taxon>
    </lineage>
</organism>
<reference evidence="2" key="1">
    <citation type="submission" date="2016-09" db="EMBL/GenBank/DDBJ databases">
        <authorList>
            <person name="Varghese N."/>
            <person name="Submissions S."/>
        </authorList>
    </citation>
    <scope>NUCLEOTIDE SEQUENCE [LARGE SCALE GENOMIC DNA]</scope>
    <source>
        <strain evidence="2">JS23</strain>
    </source>
</reference>
<evidence type="ECO:0000313" key="1">
    <source>
        <dbReference type="EMBL" id="SDV48693.1"/>
    </source>
</evidence>
<dbReference type="Gene3D" id="1.10.274.110">
    <property type="match status" value="1"/>
</dbReference>
<dbReference type="AlphaFoldDB" id="A0A1H2PPM9"/>
<dbReference type="RefSeq" id="WP_139169649.1">
    <property type="nucleotide sequence ID" value="NZ_FNLO01000005.1"/>
</dbReference>
<evidence type="ECO:0008006" key="3">
    <source>
        <dbReference type="Google" id="ProtNLM"/>
    </source>
</evidence>
<sequence length="213" mass="23752">MSEIELVEQVAVAMNPVGQLADGVGDAAMKLAALARVDEVAALLVRLKHGQQRSRASLSRAVFLLARAERSAARFKRGKYRSFKQQFRDPRVATVDAPMADIVERFVAAALSEWIDDVCDHCQGRGLIHLGKREREDGEGARLTRVCPACNGSKRRRHTSAERAKAMGIDRGLFEAHWQERFDRLLRWLYALDAATEWQIAAKLGTKVVASSR</sequence>
<protein>
    <recommendedName>
        <fullName evidence="3">Antitermination protein</fullName>
    </recommendedName>
</protein>
<dbReference type="STRING" id="1770053.SAMN05216551_105305"/>
<accession>A0A1H2PPM9</accession>
<name>A0A1H2PPM9_9BURK</name>
<keyword evidence="2" id="KW-1185">Reference proteome</keyword>
<dbReference type="OrthoDB" id="9090124at2"/>
<dbReference type="InterPro" id="IPR038500">
    <property type="entry name" value="Antitermination_sf"/>
</dbReference>